<gene>
    <name evidence="6" type="ORF">H257_01440</name>
</gene>
<keyword evidence="3" id="KW-0808">Transferase</keyword>
<name>W4H951_APHAT</name>
<dbReference type="InterPro" id="IPR026170">
    <property type="entry name" value="FAM173A/B"/>
</dbReference>
<dbReference type="Gene3D" id="3.40.50.150">
    <property type="entry name" value="Vaccinia Virus protein VP39"/>
    <property type="match status" value="1"/>
</dbReference>
<dbReference type="STRING" id="112090.W4H951"/>
<dbReference type="GO" id="GO:0005739">
    <property type="term" value="C:mitochondrion"/>
    <property type="evidence" value="ECO:0007669"/>
    <property type="project" value="TreeGrafter"/>
</dbReference>
<dbReference type="Pfam" id="PF13847">
    <property type="entry name" value="Methyltransf_31"/>
    <property type="match status" value="1"/>
</dbReference>
<sequence>MTPLSTADGRGASVVDPGIARFQAVIRGNRSRKIHVERVKQNLAWAPFVPCSHDAVDAMLRLANVTAEDVVLDIGCGDGRIVFAAVDAPFSARHAIGVDIDPALIAQCQHMQHRRRPEIPANNVTFILDDWVHVDMSLVTVVTLFFLPHPSIATDLRAKCQPGTRIVTYVFEIGEWTPVATGVTVPFLKEHGESPLFLYQI</sequence>
<dbReference type="CDD" id="cd02440">
    <property type="entry name" value="AdoMet_MTases"/>
    <property type="match status" value="1"/>
</dbReference>
<dbReference type="RefSeq" id="XP_009822939.1">
    <property type="nucleotide sequence ID" value="XM_009824637.1"/>
</dbReference>
<organism evidence="6">
    <name type="scientific">Aphanomyces astaci</name>
    <name type="common">Crayfish plague agent</name>
    <dbReference type="NCBI Taxonomy" id="112090"/>
    <lineage>
        <taxon>Eukaryota</taxon>
        <taxon>Sar</taxon>
        <taxon>Stramenopiles</taxon>
        <taxon>Oomycota</taxon>
        <taxon>Saprolegniomycetes</taxon>
        <taxon>Saprolegniales</taxon>
        <taxon>Verrucalvaceae</taxon>
        <taxon>Aphanomyces</taxon>
    </lineage>
</organism>
<dbReference type="GeneID" id="20803436"/>
<dbReference type="InterPro" id="IPR029063">
    <property type="entry name" value="SAM-dependent_MTases_sf"/>
</dbReference>
<protein>
    <recommendedName>
        <fullName evidence="5">Methyltransferase domain-containing protein</fullName>
    </recommendedName>
</protein>
<dbReference type="GO" id="GO:0016279">
    <property type="term" value="F:protein-lysine N-methyltransferase activity"/>
    <property type="evidence" value="ECO:0007669"/>
    <property type="project" value="InterPro"/>
</dbReference>
<dbReference type="VEuPathDB" id="FungiDB:H257_01440"/>
<keyword evidence="4" id="KW-0949">S-adenosyl-L-methionine</keyword>
<dbReference type="AlphaFoldDB" id="W4H951"/>
<proteinExistence type="inferred from homology"/>
<evidence type="ECO:0000259" key="5">
    <source>
        <dbReference type="Pfam" id="PF13847"/>
    </source>
</evidence>
<dbReference type="PANTHER" id="PTHR13610">
    <property type="entry name" value="METHYLTRANSFERASE DOMAIN-CONTAINING PROTEIN"/>
    <property type="match status" value="1"/>
</dbReference>
<dbReference type="GO" id="GO:0032259">
    <property type="term" value="P:methylation"/>
    <property type="evidence" value="ECO:0007669"/>
    <property type="project" value="UniProtKB-KW"/>
</dbReference>
<dbReference type="OrthoDB" id="66144at2759"/>
<evidence type="ECO:0000256" key="4">
    <source>
        <dbReference type="ARBA" id="ARBA00022691"/>
    </source>
</evidence>
<evidence type="ECO:0000313" key="6">
    <source>
        <dbReference type="EMBL" id="ETV88076.1"/>
    </source>
</evidence>
<accession>W4H951</accession>
<dbReference type="SUPFAM" id="SSF53335">
    <property type="entry name" value="S-adenosyl-L-methionine-dependent methyltransferases"/>
    <property type="match status" value="1"/>
</dbReference>
<dbReference type="GO" id="GO:1905706">
    <property type="term" value="P:regulation of mitochondrial ATP synthesis coupled proton transport"/>
    <property type="evidence" value="ECO:0007669"/>
    <property type="project" value="TreeGrafter"/>
</dbReference>
<reference evidence="6" key="1">
    <citation type="submission" date="2013-12" db="EMBL/GenBank/DDBJ databases">
        <title>The Genome Sequence of Aphanomyces astaci APO3.</title>
        <authorList>
            <consortium name="The Broad Institute Genomics Platform"/>
            <person name="Russ C."/>
            <person name="Tyler B."/>
            <person name="van West P."/>
            <person name="Dieguez-Uribeondo J."/>
            <person name="Young S.K."/>
            <person name="Zeng Q."/>
            <person name="Gargeya S."/>
            <person name="Fitzgerald M."/>
            <person name="Abouelleil A."/>
            <person name="Alvarado L."/>
            <person name="Chapman S.B."/>
            <person name="Gainer-Dewar J."/>
            <person name="Goldberg J."/>
            <person name="Griggs A."/>
            <person name="Gujja S."/>
            <person name="Hansen M."/>
            <person name="Howarth C."/>
            <person name="Imamovic A."/>
            <person name="Ireland A."/>
            <person name="Larimer J."/>
            <person name="McCowan C."/>
            <person name="Murphy C."/>
            <person name="Pearson M."/>
            <person name="Poon T.W."/>
            <person name="Priest M."/>
            <person name="Roberts A."/>
            <person name="Saif S."/>
            <person name="Shea T."/>
            <person name="Sykes S."/>
            <person name="Wortman J."/>
            <person name="Nusbaum C."/>
            <person name="Birren B."/>
        </authorList>
    </citation>
    <scope>NUCLEOTIDE SEQUENCE [LARGE SCALE GENOMIC DNA]</scope>
    <source>
        <strain evidence="6">APO3</strain>
    </source>
</reference>
<dbReference type="EMBL" id="KI913115">
    <property type="protein sequence ID" value="ETV88076.1"/>
    <property type="molecule type" value="Genomic_DNA"/>
</dbReference>
<evidence type="ECO:0000256" key="3">
    <source>
        <dbReference type="ARBA" id="ARBA00022679"/>
    </source>
</evidence>
<keyword evidence="2" id="KW-0489">Methyltransferase</keyword>
<evidence type="ECO:0000256" key="1">
    <source>
        <dbReference type="ARBA" id="ARBA00010633"/>
    </source>
</evidence>
<dbReference type="InterPro" id="IPR025714">
    <property type="entry name" value="Methyltranfer_dom"/>
</dbReference>
<evidence type="ECO:0000256" key="2">
    <source>
        <dbReference type="ARBA" id="ARBA00022603"/>
    </source>
</evidence>
<comment type="similarity">
    <text evidence="1">Belongs to the ANT/ATPSC lysine N-methyltransferase family.</text>
</comment>
<feature type="domain" description="Methyltransferase" evidence="5">
    <location>
        <begin position="68"/>
        <end position="137"/>
    </location>
</feature>
<dbReference type="PANTHER" id="PTHR13610:SF11">
    <property type="entry name" value="METHYLTRANSFERASE DOMAIN-CONTAINING PROTEIN"/>
    <property type="match status" value="1"/>
</dbReference>